<evidence type="ECO:0000256" key="3">
    <source>
        <dbReference type="ARBA" id="ARBA00022617"/>
    </source>
</evidence>
<name>A0ABQ2FW15_9ACTN</name>
<feature type="region of interest" description="Disordered" evidence="9">
    <location>
        <begin position="1"/>
        <end position="40"/>
    </location>
</feature>
<sequence length="521" mass="56548">MGRWCPTAAARQTTAPARRAGGRRQGRRQGRRGERSGGRRVAALIDNAVLEYEDAIDHKPAGGVTDPAPRPPAPGVPALSRYPVPTPRPPVGARAGAGVRARARAWTGKLLARRIQKRGIDLSSLTFIPERTKVPLQRDGIDPVPRLAELRDQDPVHRLKLPFAFSVYLVTGAEHVRAVLADRDSWSNDIRHLLPGAGPSSAEEVGGLGFTDPPLHTRLRKIITPEFTMRRLARLEPMIETIVAERLDALAATGSPADLARLVSFPVPFQTICALLGLELEDRDAFARLGVQRFDATAGAAAAFGAVSAQREFLFDAVARQRAEPGPGLIGQIIRDEGDRISDVDLAGLADGVFTGGYETTAGMISLSTMVLLRDPAHAALVRDGSRADVDRVVEELLRHLSVVQLAFPRFARHDLDLFGVPLKAGDVVLASLSGANRDPRSAGDQPETFDPLRRPVSGHLAFGHGIHRCIGAELARMELRVVLPALLRRFPDLALAVPQRELSFRELSFVYGLDELPVRF</sequence>
<dbReference type="PANTHER" id="PTHR46696">
    <property type="entry name" value="P450, PUTATIVE (EUROFUNG)-RELATED"/>
    <property type="match status" value="1"/>
</dbReference>
<dbReference type="SUPFAM" id="SSF48264">
    <property type="entry name" value="Cytochrome P450"/>
    <property type="match status" value="1"/>
</dbReference>
<dbReference type="InterPro" id="IPR002397">
    <property type="entry name" value="Cyt_P450_B"/>
</dbReference>
<dbReference type="CDD" id="cd11030">
    <property type="entry name" value="CYP105-like"/>
    <property type="match status" value="1"/>
</dbReference>
<evidence type="ECO:0000256" key="5">
    <source>
        <dbReference type="ARBA" id="ARBA00023002"/>
    </source>
</evidence>
<dbReference type="PROSITE" id="PS00086">
    <property type="entry name" value="CYTOCHROME_P450"/>
    <property type="match status" value="1"/>
</dbReference>
<comment type="cofactor">
    <cofactor evidence="1">
        <name>heme</name>
        <dbReference type="ChEBI" id="CHEBI:30413"/>
    </cofactor>
</comment>
<evidence type="ECO:0000256" key="1">
    <source>
        <dbReference type="ARBA" id="ARBA00001971"/>
    </source>
</evidence>
<keyword evidence="3 8" id="KW-0349">Heme</keyword>
<comment type="similarity">
    <text evidence="2 8">Belongs to the cytochrome P450 family.</text>
</comment>
<organism evidence="10 11">
    <name type="scientific">Modestobacter marinus</name>
    <dbReference type="NCBI Taxonomy" id="477641"/>
    <lineage>
        <taxon>Bacteria</taxon>
        <taxon>Bacillati</taxon>
        <taxon>Actinomycetota</taxon>
        <taxon>Actinomycetes</taxon>
        <taxon>Geodermatophilales</taxon>
        <taxon>Geodermatophilaceae</taxon>
        <taxon>Modestobacter</taxon>
    </lineage>
</organism>
<evidence type="ECO:0000313" key="10">
    <source>
        <dbReference type="EMBL" id="GGL60126.1"/>
    </source>
</evidence>
<protein>
    <submittedName>
        <fullName evidence="10">Cytochrome P450</fullName>
    </submittedName>
</protein>
<evidence type="ECO:0000256" key="4">
    <source>
        <dbReference type="ARBA" id="ARBA00022723"/>
    </source>
</evidence>
<evidence type="ECO:0000256" key="2">
    <source>
        <dbReference type="ARBA" id="ARBA00010617"/>
    </source>
</evidence>
<evidence type="ECO:0000256" key="6">
    <source>
        <dbReference type="ARBA" id="ARBA00023004"/>
    </source>
</evidence>
<dbReference type="InterPro" id="IPR001128">
    <property type="entry name" value="Cyt_P450"/>
</dbReference>
<feature type="compositionally biased region" description="Low complexity" evidence="9">
    <location>
        <begin position="7"/>
        <end position="19"/>
    </location>
</feature>
<keyword evidence="7 8" id="KW-0503">Monooxygenase</keyword>
<dbReference type="PRINTS" id="PR00359">
    <property type="entry name" value="BP450"/>
</dbReference>
<dbReference type="InterPro" id="IPR017972">
    <property type="entry name" value="Cyt_P450_CS"/>
</dbReference>
<dbReference type="Gene3D" id="1.10.630.10">
    <property type="entry name" value="Cytochrome P450"/>
    <property type="match status" value="1"/>
</dbReference>
<evidence type="ECO:0000256" key="7">
    <source>
        <dbReference type="ARBA" id="ARBA00023033"/>
    </source>
</evidence>
<comment type="caution">
    <text evidence="10">The sequence shown here is derived from an EMBL/GenBank/DDBJ whole genome shotgun (WGS) entry which is preliminary data.</text>
</comment>
<dbReference type="EMBL" id="BMMI01000002">
    <property type="protein sequence ID" value="GGL60126.1"/>
    <property type="molecule type" value="Genomic_DNA"/>
</dbReference>
<feature type="compositionally biased region" description="Basic residues" evidence="9">
    <location>
        <begin position="20"/>
        <end position="30"/>
    </location>
</feature>
<evidence type="ECO:0000256" key="8">
    <source>
        <dbReference type="RuleBase" id="RU000461"/>
    </source>
</evidence>
<keyword evidence="5 8" id="KW-0560">Oxidoreductase</keyword>
<proteinExistence type="inferred from homology"/>
<evidence type="ECO:0000256" key="9">
    <source>
        <dbReference type="SAM" id="MobiDB-lite"/>
    </source>
</evidence>
<reference evidence="11" key="1">
    <citation type="journal article" date="2019" name="Int. J. Syst. Evol. Microbiol.">
        <title>The Global Catalogue of Microorganisms (GCM) 10K type strain sequencing project: providing services to taxonomists for standard genome sequencing and annotation.</title>
        <authorList>
            <consortium name="The Broad Institute Genomics Platform"/>
            <consortium name="The Broad Institute Genome Sequencing Center for Infectious Disease"/>
            <person name="Wu L."/>
            <person name="Ma J."/>
        </authorList>
    </citation>
    <scope>NUCLEOTIDE SEQUENCE [LARGE SCALE GENOMIC DNA]</scope>
    <source>
        <strain evidence="11">CGMCC 4.5581</strain>
    </source>
</reference>
<dbReference type="Pfam" id="PF00067">
    <property type="entry name" value="p450"/>
    <property type="match status" value="1"/>
</dbReference>
<dbReference type="PRINTS" id="PR00385">
    <property type="entry name" value="P450"/>
</dbReference>
<keyword evidence="11" id="KW-1185">Reference proteome</keyword>
<dbReference type="PANTHER" id="PTHR46696:SF5">
    <property type="entry name" value="CYTOCHROME P450 BJ-1"/>
    <property type="match status" value="1"/>
</dbReference>
<gene>
    <name evidence="10" type="ORF">GCM10011589_15170</name>
</gene>
<dbReference type="Proteomes" id="UP000648663">
    <property type="component" value="Unassembled WGS sequence"/>
</dbReference>
<dbReference type="InterPro" id="IPR036396">
    <property type="entry name" value="Cyt_P450_sf"/>
</dbReference>
<accession>A0ABQ2FW15</accession>
<keyword evidence="6 8" id="KW-0408">Iron</keyword>
<keyword evidence="4 8" id="KW-0479">Metal-binding</keyword>
<evidence type="ECO:0000313" key="11">
    <source>
        <dbReference type="Proteomes" id="UP000648663"/>
    </source>
</evidence>